<reference evidence="7 8" key="1">
    <citation type="submission" date="2023-07" db="EMBL/GenBank/DDBJ databases">
        <title>Genomic Encyclopedia of Type Strains, Phase IV (KMG-IV): sequencing the most valuable type-strain genomes for metagenomic binning, comparative biology and taxonomic classification.</title>
        <authorList>
            <person name="Goeker M."/>
        </authorList>
    </citation>
    <scope>NUCLEOTIDE SEQUENCE [LARGE SCALE GENOMIC DNA]</scope>
    <source>
        <strain evidence="7 8">DSM 19619</strain>
    </source>
</reference>
<dbReference type="PROSITE" id="PS50110">
    <property type="entry name" value="RESPONSE_REGULATORY"/>
    <property type="match status" value="1"/>
</dbReference>
<evidence type="ECO:0000256" key="2">
    <source>
        <dbReference type="ARBA" id="ARBA00023125"/>
    </source>
</evidence>
<proteinExistence type="predicted"/>
<dbReference type="InterPro" id="IPR000792">
    <property type="entry name" value="Tscrpt_reg_LuxR_C"/>
</dbReference>
<keyword evidence="4" id="KW-0597">Phosphoprotein</keyword>
<evidence type="ECO:0000259" key="6">
    <source>
        <dbReference type="PROSITE" id="PS50110"/>
    </source>
</evidence>
<dbReference type="PANTHER" id="PTHR44688:SF16">
    <property type="entry name" value="DNA-BINDING TRANSCRIPTIONAL ACTIVATOR DEVR_DOSR"/>
    <property type="match status" value="1"/>
</dbReference>
<keyword evidence="2" id="KW-0238">DNA-binding</keyword>
<keyword evidence="8" id="KW-1185">Reference proteome</keyword>
<dbReference type="Gene3D" id="3.40.50.2300">
    <property type="match status" value="1"/>
</dbReference>
<accession>A0ABU0JGP2</accession>
<dbReference type="RefSeq" id="WP_307280016.1">
    <property type="nucleotide sequence ID" value="NZ_JAUSVX010000013.1"/>
</dbReference>
<dbReference type="InterPro" id="IPR036388">
    <property type="entry name" value="WH-like_DNA-bd_sf"/>
</dbReference>
<evidence type="ECO:0000256" key="1">
    <source>
        <dbReference type="ARBA" id="ARBA00023015"/>
    </source>
</evidence>
<evidence type="ECO:0000313" key="7">
    <source>
        <dbReference type="EMBL" id="MDQ0472755.1"/>
    </source>
</evidence>
<keyword evidence="3" id="KW-0804">Transcription</keyword>
<evidence type="ECO:0000256" key="3">
    <source>
        <dbReference type="ARBA" id="ARBA00023163"/>
    </source>
</evidence>
<evidence type="ECO:0000259" key="5">
    <source>
        <dbReference type="PROSITE" id="PS50043"/>
    </source>
</evidence>
<name>A0ABU0JGP2_9HYPH</name>
<dbReference type="Gene3D" id="1.10.10.10">
    <property type="entry name" value="Winged helix-like DNA-binding domain superfamily/Winged helix DNA-binding domain"/>
    <property type="match status" value="1"/>
</dbReference>
<dbReference type="InterPro" id="IPR001789">
    <property type="entry name" value="Sig_transdc_resp-reg_receiver"/>
</dbReference>
<evidence type="ECO:0000313" key="8">
    <source>
        <dbReference type="Proteomes" id="UP001242480"/>
    </source>
</evidence>
<feature type="domain" description="HTH luxR-type" evidence="5">
    <location>
        <begin position="143"/>
        <end position="208"/>
    </location>
</feature>
<dbReference type="InterPro" id="IPR011006">
    <property type="entry name" value="CheY-like_superfamily"/>
</dbReference>
<feature type="domain" description="Response regulatory" evidence="6">
    <location>
        <begin position="13"/>
        <end position="127"/>
    </location>
</feature>
<comment type="caution">
    <text evidence="7">The sequence shown here is derived from an EMBL/GenBank/DDBJ whole genome shotgun (WGS) entry which is preliminary data.</text>
</comment>
<dbReference type="CDD" id="cd00156">
    <property type="entry name" value="REC"/>
    <property type="match status" value="1"/>
</dbReference>
<dbReference type="SMART" id="SM00421">
    <property type="entry name" value="HTH_LUXR"/>
    <property type="match status" value="1"/>
</dbReference>
<dbReference type="Pfam" id="PF00072">
    <property type="entry name" value="Response_reg"/>
    <property type="match status" value="1"/>
</dbReference>
<sequence>MGAGQTPHAEVPEILVVDAAGLVHAALSLQLADRSAALIRVRDAADCLERLADRAPALIVVDLGAAPPAGLALLRELRARRCPAPVLAAAAHASVRLAVEAMKSGAADVFEWPLEFGRMLAGLGAILGMAEPPAGPGAVSESGRSPLEALTRREQEVLAQIAGGASNKEVGRLLGISPRTVEVHRARIMEKLGARNAADLVRIVLSEPRP</sequence>
<dbReference type="PANTHER" id="PTHR44688">
    <property type="entry name" value="DNA-BINDING TRANSCRIPTIONAL ACTIVATOR DEVR_DOSR"/>
    <property type="match status" value="1"/>
</dbReference>
<gene>
    <name evidence="7" type="ORF">QO011_005785</name>
</gene>
<dbReference type="InterPro" id="IPR016032">
    <property type="entry name" value="Sig_transdc_resp-reg_C-effctor"/>
</dbReference>
<dbReference type="SMART" id="SM00448">
    <property type="entry name" value="REC"/>
    <property type="match status" value="1"/>
</dbReference>
<dbReference type="Pfam" id="PF00196">
    <property type="entry name" value="GerE"/>
    <property type="match status" value="1"/>
</dbReference>
<protein>
    <submittedName>
        <fullName evidence="7">FixJ family two-component response regulator</fullName>
    </submittedName>
</protein>
<dbReference type="Proteomes" id="UP001242480">
    <property type="component" value="Unassembled WGS sequence"/>
</dbReference>
<dbReference type="CDD" id="cd06170">
    <property type="entry name" value="LuxR_C_like"/>
    <property type="match status" value="1"/>
</dbReference>
<organism evidence="7 8">
    <name type="scientific">Labrys wisconsinensis</name>
    <dbReference type="NCBI Taxonomy" id="425677"/>
    <lineage>
        <taxon>Bacteria</taxon>
        <taxon>Pseudomonadati</taxon>
        <taxon>Pseudomonadota</taxon>
        <taxon>Alphaproteobacteria</taxon>
        <taxon>Hyphomicrobiales</taxon>
        <taxon>Xanthobacteraceae</taxon>
        <taxon>Labrys</taxon>
    </lineage>
</organism>
<dbReference type="PROSITE" id="PS00622">
    <property type="entry name" value="HTH_LUXR_1"/>
    <property type="match status" value="1"/>
</dbReference>
<keyword evidence="1" id="KW-0805">Transcription regulation</keyword>
<evidence type="ECO:0000256" key="4">
    <source>
        <dbReference type="PROSITE-ProRule" id="PRU00169"/>
    </source>
</evidence>
<dbReference type="PRINTS" id="PR00038">
    <property type="entry name" value="HTHLUXR"/>
</dbReference>
<dbReference type="SUPFAM" id="SSF46894">
    <property type="entry name" value="C-terminal effector domain of the bipartite response regulators"/>
    <property type="match status" value="1"/>
</dbReference>
<feature type="modified residue" description="4-aspartylphosphate" evidence="4">
    <location>
        <position position="62"/>
    </location>
</feature>
<dbReference type="EMBL" id="JAUSVX010000013">
    <property type="protein sequence ID" value="MDQ0472755.1"/>
    <property type="molecule type" value="Genomic_DNA"/>
</dbReference>
<dbReference type="SUPFAM" id="SSF52172">
    <property type="entry name" value="CheY-like"/>
    <property type="match status" value="1"/>
</dbReference>
<dbReference type="PROSITE" id="PS50043">
    <property type="entry name" value="HTH_LUXR_2"/>
    <property type="match status" value="1"/>
</dbReference>